<dbReference type="EMBL" id="AVOT02003881">
    <property type="protein sequence ID" value="MBW0474848.1"/>
    <property type="molecule type" value="Genomic_DNA"/>
</dbReference>
<dbReference type="Proteomes" id="UP000765509">
    <property type="component" value="Unassembled WGS sequence"/>
</dbReference>
<evidence type="ECO:0000313" key="3">
    <source>
        <dbReference type="Proteomes" id="UP000765509"/>
    </source>
</evidence>
<comment type="caution">
    <text evidence="2">The sequence shown here is derived from an EMBL/GenBank/DDBJ whole genome shotgun (WGS) entry which is preliminary data.</text>
</comment>
<evidence type="ECO:0000256" key="1">
    <source>
        <dbReference type="SAM" id="MobiDB-lite"/>
    </source>
</evidence>
<proteinExistence type="predicted"/>
<name>A0A9Q3GP54_9BASI</name>
<gene>
    <name evidence="2" type="ORF">O181_014563</name>
</gene>
<keyword evidence="3" id="KW-1185">Reference proteome</keyword>
<protein>
    <submittedName>
        <fullName evidence="2">Uncharacterized protein</fullName>
    </submittedName>
</protein>
<dbReference type="AlphaFoldDB" id="A0A9Q3GP54"/>
<organism evidence="2 3">
    <name type="scientific">Austropuccinia psidii MF-1</name>
    <dbReference type="NCBI Taxonomy" id="1389203"/>
    <lineage>
        <taxon>Eukaryota</taxon>
        <taxon>Fungi</taxon>
        <taxon>Dikarya</taxon>
        <taxon>Basidiomycota</taxon>
        <taxon>Pucciniomycotina</taxon>
        <taxon>Pucciniomycetes</taxon>
        <taxon>Pucciniales</taxon>
        <taxon>Sphaerophragmiaceae</taxon>
        <taxon>Austropuccinia</taxon>
    </lineage>
</organism>
<feature type="compositionally biased region" description="Low complexity" evidence="1">
    <location>
        <begin position="39"/>
        <end position="48"/>
    </location>
</feature>
<sequence>MEGEAPSRRVAMKPRSILGGGDDKEKEDSDDTEVESALEGAPEAPEAPNLAFSNQPLVLQSEPNFLKMMEQITQLMGKLTQEVSPRENSRDTAFNTPSIKALYYFCGTQAQKLRGFIQSCQLISHNDPENFFSDSKEILYSTLFLTGRAKKWIELYLSNFFNERPFYLLDNWQLFEPQFFTLFGDPNELRKPEQ</sequence>
<accession>A0A9Q3GP54</accession>
<dbReference type="OrthoDB" id="2691415at2759"/>
<reference evidence="2" key="1">
    <citation type="submission" date="2021-03" db="EMBL/GenBank/DDBJ databases">
        <title>Draft genome sequence of rust myrtle Austropuccinia psidii MF-1, a brazilian biotype.</title>
        <authorList>
            <person name="Quecine M.C."/>
            <person name="Pachon D.M.R."/>
            <person name="Bonatelli M.L."/>
            <person name="Correr F.H."/>
            <person name="Franceschini L.M."/>
            <person name="Leite T.F."/>
            <person name="Margarido G.R.A."/>
            <person name="Almeida C.A."/>
            <person name="Ferrarezi J.A."/>
            <person name="Labate C.A."/>
        </authorList>
    </citation>
    <scope>NUCLEOTIDE SEQUENCE</scope>
    <source>
        <strain evidence="2">MF-1</strain>
    </source>
</reference>
<evidence type="ECO:0000313" key="2">
    <source>
        <dbReference type="EMBL" id="MBW0474848.1"/>
    </source>
</evidence>
<feature type="region of interest" description="Disordered" evidence="1">
    <location>
        <begin position="1"/>
        <end position="54"/>
    </location>
</feature>